<organism evidence="2 3">
    <name type="scientific">Acer saccharum</name>
    <name type="common">Sugar maple</name>
    <dbReference type="NCBI Taxonomy" id="4024"/>
    <lineage>
        <taxon>Eukaryota</taxon>
        <taxon>Viridiplantae</taxon>
        <taxon>Streptophyta</taxon>
        <taxon>Embryophyta</taxon>
        <taxon>Tracheophyta</taxon>
        <taxon>Spermatophyta</taxon>
        <taxon>Magnoliopsida</taxon>
        <taxon>eudicotyledons</taxon>
        <taxon>Gunneridae</taxon>
        <taxon>Pentapetalae</taxon>
        <taxon>rosids</taxon>
        <taxon>malvids</taxon>
        <taxon>Sapindales</taxon>
        <taxon>Sapindaceae</taxon>
        <taxon>Hippocastanoideae</taxon>
        <taxon>Acereae</taxon>
        <taxon>Acer</taxon>
    </lineage>
</organism>
<reference evidence="2" key="2">
    <citation type="submission" date="2023-06" db="EMBL/GenBank/DDBJ databases">
        <authorList>
            <person name="Swenson N.G."/>
            <person name="Wegrzyn J.L."/>
            <person name="Mcevoy S.L."/>
        </authorList>
    </citation>
    <scope>NUCLEOTIDE SEQUENCE</scope>
    <source>
        <strain evidence="2">NS2018</strain>
        <tissue evidence="2">Leaf</tissue>
    </source>
</reference>
<evidence type="ECO:0000313" key="3">
    <source>
        <dbReference type="Proteomes" id="UP001168877"/>
    </source>
</evidence>
<gene>
    <name evidence="2" type="ORF">LWI29_020636</name>
</gene>
<dbReference type="Proteomes" id="UP001168877">
    <property type="component" value="Unassembled WGS sequence"/>
</dbReference>
<sequence length="197" mass="22352">MRQESLKGTETYLYRASPGKFKIIVGKWMLWSGGMGVMSCQTMNPEVLLPMGFEDAFPRKIQNAPHRAVQEGYHPKEHVRGSSSECTQEKVSGSFIPTQQGKRRVAEEISGKIRSGSVRDRKCKREAIIAAFITTFRMANCPLTSEARLTSYADMMDMAEVTPWPKKRKLPQEVTSYMAVAQRIQNQGPDQDARYQR</sequence>
<evidence type="ECO:0000256" key="1">
    <source>
        <dbReference type="SAM" id="MobiDB-lite"/>
    </source>
</evidence>
<feature type="region of interest" description="Disordered" evidence="1">
    <location>
        <begin position="72"/>
        <end position="92"/>
    </location>
</feature>
<dbReference type="EMBL" id="JAUESC010000210">
    <property type="protein sequence ID" value="KAK0593879.1"/>
    <property type="molecule type" value="Genomic_DNA"/>
</dbReference>
<keyword evidence="3" id="KW-1185">Reference proteome</keyword>
<proteinExistence type="predicted"/>
<dbReference type="AlphaFoldDB" id="A0AA39SRN8"/>
<protein>
    <submittedName>
        <fullName evidence="2">Uncharacterized protein</fullName>
    </submittedName>
</protein>
<evidence type="ECO:0000313" key="2">
    <source>
        <dbReference type="EMBL" id="KAK0593879.1"/>
    </source>
</evidence>
<comment type="caution">
    <text evidence="2">The sequence shown here is derived from an EMBL/GenBank/DDBJ whole genome shotgun (WGS) entry which is preliminary data.</text>
</comment>
<accession>A0AA39SRN8</accession>
<reference evidence="2" key="1">
    <citation type="journal article" date="2022" name="Plant J.">
        <title>Strategies of tolerance reflected in two North American maple genomes.</title>
        <authorList>
            <person name="McEvoy S.L."/>
            <person name="Sezen U.U."/>
            <person name="Trouern-Trend A."/>
            <person name="McMahon S.M."/>
            <person name="Schaberg P.G."/>
            <person name="Yang J."/>
            <person name="Wegrzyn J.L."/>
            <person name="Swenson N.G."/>
        </authorList>
    </citation>
    <scope>NUCLEOTIDE SEQUENCE</scope>
    <source>
        <strain evidence="2">NS2018</strain>
    </source>
</reference>
<name>A0AA39SRN8_ACESA</name>
<feature type="compositionally biased region" description="Polar residues" evidence="1">
    <location>
        <begin position="81"/>
        <end position="92"/>
    </location>
</feature>